<dbReference type="AlphaFoldDB" id="A0A1H7VET8"/>
<dbReference type="RefSeq" id="WP_170836964.1">
    <property type="nucleotide sequence ID" value="NZ_FOAD01000021.1"/>
</dbReference>
<accession>A0A1H7VET8</accession>
<evidence type="ECO:0000313" key="2">
    <source>
        <dbReference type="EMBL" id="SEM07399.1"/>
    </source>
</evidence>
<sequence length="115" mass="13236">MDERQSRRLLTRQCQDPLRTGRSEEATKTANSNQIPKLEHAASETALRVLWRFVKYHNSESDVGVGALLSSVLDDPEQMEDAALEEYPPAALYYTPSEEYVHSWNYLPFFLQNDT</sequence>
<dbReference type="Proteomes" id="UP000183894">
    <property type="component" value="Unassembled WGS sequence"/>
</dbReference>
<protein>
    <submittedName>
        <fullName evidence="2">Uncharacterized protein</fullName>
    </submittedName>
</protein>
<proteinExistence type="predicted"/>
<organism evidence="2 3">
    <name type="scientific">Haloferax larsenii</name>
    <dbReference type="NCBI Taxonomy" id="302484"/>
    <lineage>
        <taxon>Archaea</taxon>
        <taxon>Methanobacteriati</taxon>
        <taxon>Methanobacteriota</taxon>
        <taxon>Stenosarchaea group</taxon>
        <taxon>Halobacteria</taxon>
        <taxon>Halobacteriales</taxon>
        <taxon>Haloferacaceae</taxon>
        <taxon>Haloferax</taxon>
    </lineage>
</organism>
<feature type="region of interest" description="Disordered" evidence="1">
    <location>
        <begin position="1"/>
        <end position="38"/>
    </location>
</feature>
<dbReference type="OrthoDB" id="345949at2157"/>
<evidence type="ECO:0000256" key="1">
    <source>
        <dbReference type="SAM" id="MobiDB-lite"/>
    </source>
</evidence>
<name>A0A1H7VET8_HALLR</name>
<dbReference type="EMBL" id="FOAD01000021">
    <property type="protein sequence ID" value="SEM07399.1"/>
    <property type="molecule type" value="Genomic_DNA"/>
</dbReference>
<gene>
    <name evidence="2" type="ORF">SAMN04488691_12110</name>
</gene>
<reference evidence="2 3" key="1">
    <citation type="submission" date="2016-10" db="EMBL/GenBank/DDBJ databases">
        <authorList>
            <person name="de Groot N.N."/>
        </authorList>
    </citation>
    <scope>NUCLEOTIDE SEQUENCE [LARGE SCALE GENOMIC DNA]</scope>
    <source>
        <strain evidence="2 3">CDM_5</strain>
    </source>
</reference>
<evidence type="ECO:0000313" key="3">
    <source>
        <dbReference type="Proteomes" id="UP000183894"/>
    </source>
</evidence>